<feature type="compositionally biased region" description="Low complexity" evidence="1">
    <location>
        <begin position="357"/>
        <end position="372"/>
    </location>
</feature>
<keyword evidence="4" id="KW-1185">Reference proteome</keyword>
<keyword evidence="2" id="KW-1133">Transmembrane helix</keyword>
<evidence type="ECO:0000256" key="2">
    <source>
        <dbReference type="SAM" id="Phobius"/>
    </source>
</evidence>
<feature type="compositionally biased region" description="Acidic residues" evidence="1">
    <location>
        <begin position="177"/>
        <end position="190"/>
    </location>
</feature>
<dbReference type="VEuPathDB" id="TriTrypDB:ADEAN_000132800"/>
<reference evidence="3 4" key="1">
    <citation type="submission" date="2020-08" db="EMBL/GenBank/DDBJ databases">
        <authorList>
            <person name="Newling K."/>
            <person name="Davey J."/>
            <person name="Forrester S."/>
        </authorList>
    </citation>
    <scope>NUCLEOTIDE SEQUENCE [LARGE SCALE GENOMIC DNA]</scope>
    <source>
        <strain evidence="4">Crithidia deanei Carvalho (ATCC PRA-265)</strain>
    </source>
</reference>
<protein>
    <submittedName>
        <fullName evidence="3">Uncharacterized protein</fullName>
    </submittedName>
</protein>
<accession>A0A7G2C301</accession>
<dbReference type="Proteomes" id="UP000515908">
    <property type="component" value="Chromosome 02"/>
</dbReference>
<evidence type="ECO:0000313" key="3">
    <source>
        <dbReference type="EMBL" id="CAD2213885.1"/>
    </source>
</evidence>
<gene>
    <name evidence="3" type="ORF">ADEAN_000132800</name>
</gene>
<dbReference type="EMBL" id="LR877146">
    <property type="protein sequence ID" value="CAD2213885.1"/>
    <property type="molecule type" value="Genomic_DNA"/>
</dbReference>
<evidence type="ECO:0000313" key="4">
    <source>
        <dbReference type="Proteomes" id="UP000515908"/>
    </source>
</evidence>
<proteinExistence type="predicted"/>
<organism evidence="3 4">
    <name type="scientific">Angomonas deanei</name>
    <dbReference type="NCBI Taxonomy" id="59799"/>
    <lineage>
        <taxon>Eukaryota</taxon>
        <taxon>Discoba</taxon>
        <taxon>Euglenozoa</taxon>
        <taxon>Kinetoplastea</taxon>
        <taxon>Metakinetoplastina</taxon>
        <taxon>Trypanosomatida</taxon>
        <taxon>Trypanosomatidae</taxon>
        <taxon>Strigomonadinae</taxon>
        <taxon>Angomonas</taxon>
    </lineage>
</organism>
<evidence type="ECO:0000256" key="1">
    <source>
        <dbReference type="SAM" id="MobiDB-lite"/>
    </source>
</evidence>
<name>A0A7G2C301_9TRYP</name>
<feature type="region of interest" description="Disordered" evidence="1">
    <location>
        <begin position="338"/>
        <end position="401"/>
    </location>
</feature>
<feature type="transmembrane region" description="Helical" evidence="2">
    <location>
        <begin position="421"/>
        <end position="442"/>
    </location>
</feature>
<feature type="compositionally biased region" description="Pro residues" evidence="1">
    <location>
        <begin position="347"/>
        <end position="356"/>
    </location>
</feature>
<feature type="compositionally biased region" description="Basic residues" evidence="1">
    <location>
        <begin position="373"/>
        <end position="395"/>
    </location>
</feature>
<keyword evidence="2" id="KW-0472">Membrane</keyword>
<keyword evidence="2" id="KW-0812">Transmembrane</keyword>
<feature type="compositionally biased region" description="Low complexity" evidence="1">
    <location>
        <begin position="1"/>
        <end position="18"/>
    </location>
</feature>
<sequence length="453" mass="49945">MHQSPKTAAPTPAEPNTPDTKAKEEEKPAGALSPEPEVVYTNRRESEGELVLKAPPRKAEASSPKTLTTDSKKRLSLSGNTDPISAGGLQTFDEVDTSSPIVKAKPKPVSSPLAKNGKPPLPNASKKTTETKDTADGSPVAPAPRHAQAGRRTVSSYVEEDDDLFEVAPTSSREDPADLDDDDDEEDEGLLEGFRPEGFDARRGRRTRSSIVFYINEMDSFSSSDEMVGDSALFRRDYMSLSALDRSAAGTAQPVPKITLDDYKAPRNDEYTLRPPSFKARTGHPYGTSSVAASAKSVLSSLAYDPYGLNSSTTSGIWGGGGGGGTERSRRWCYRNPRRVSTAAPPRRTPPTPPRYTGPLPIRLAVSSTTTTRRTKRSGTGKRWRKKTRSTRTRKTVSAPHVRPHGWHKPYVHRIQITCLFIIYLSFVLRFVWMYCFFFALYSLRICFLFYGC</sequence>
<dbReference type="AlphaFoldDB" id="A0A7G2C301"/>
<feature type="region of interest" description="Disordered" evidence="1">
    <location>
        <begin position="1"/>
        <end position="196"/>
    </location>
</feature>